<feature type="transmembrane region" description="Helical" evidence="7">
    <location>
        <begin position="425"/>
        <end position="444"/>
    </location>
</feature>
<keyword evidence="2" id="KW-0813">Transport</keyword>
<dbReference type="GO" id="GO:0015213">
    <property type="term" value="F:uridine transmembrane transporter activity"/>
    <property type="evidence" value="ECO:0007669"/>
    <property type="project" value="TreeGrafter"/>
</dbReference>
<reference evidence="8 9" key="1">
    <citation type="submission" date="2017-04" db="EMBL/GenBank/DDBJ databases">
        <authorList>
            <person name="Afonso C.L."/>
            <person name="Miller P.J."/>
            <person name="Scott M.A."/>
            <person name="Spackman E."/>
            <person name="Goraichik I."/>
            <person name="Dimitrov K.M."/>
            <person name="Suarez D.L."/>
            <person name="Swayne D.E."/>
        </authorList>
    </citation>
    <scope>NUCLEOTIDE SEQUENCE [LARGE SCALE GENOMIC DNA]</scope>
    <source>
        <strain evidence="8 9">DSM 19625</strain>
    </source>
</reference>
<evidence type="ECO:0000256" key="6">
    <source>
        <dbReference type="ARBA" id="ARBA00023136"/>
    </source>
</evidence>
<dbReference type="OrthoDB" id="9783013at2"/>
<keyword evidence="9" id="KW-1185">Reference proteome</keyword>
<dbReference type="NCBIfam" id="TIGR00889">
    <property type="entry name" value="2A0110"/>
    <property type="match status" value="1"/>
</dbReference>
<dbReference type="SUPFAM" id="SSF103473">
    <property type="entry name" value="MFS general substrate transporter"/>
    <property type="match status" value="2"/>
</dbReference>
<dbReference type="PANTHER" id="PTHR23522">
    <property type="entry name" value="BLL5896 PROTEIN"/>
    <property type="match status" value="1"/>
</dbReference>
<keyword evidence="5 7" id="KW-1133">Transmembrane helix</keyword>
<dbReference type="Gene3D" id="1.20.1250.20">
    <property type="entry name" value="MFS general substrate transporter like domains"/>
    <property type="match status" value="2"/>
</dbReference>
<evidence type="ECO:0000256" key="5">
    <source>
        <dbReference type="ARBA" id="ARBA00022989"/>
    </source>
</evidence>
<feature type="transmembrane region" description="Helical" evidence="7">
    <location>
        <begin position="69"/>
        <end position="88"/>
    </location>
</feature>
<dbReference type="FunFam" id="1.20.1250.20:FF:000012">
    <property type="entry name" value="Nucleoside permease NupG"/>
    <property type="match status" value="1"/>
</dbReference>
<dbReference type="RefSeq" id="WP_084289835.1">
    <property type="nucleotide sequence ID" value="NZ_FWYB01000006.1"/>
</dbReference>
<feature type="transmembrane region" description="Helical" evidence="7">
    <location>
        <begin position="308"/>
        <end position="327"/>
    </location>
</feature>
<gene>
    <name evidence="8" type="ORF">SAMN04488101_106236</name>
</gene>
<proteinExistence type="predicted"/>
<dbReference type="STRING" id="475255.SAMN04488101_106236"/>
<evidence type="ECO:0000313" key="8">
    <source>
        <dbReference type="EMBL" id="SMC95455.1"/>
    </source>
</evidence>
<dbReference type="GO" id="GO:0015212">
    <property type="term" value="F:cytidine transmembrane transporter activity"/>
    <property type="evidence" value="ECO:0007669"/>
    <property type="project" value="TreeGrafter"/>
</dbReference>
<dbReference type="Proteomes" id="UP000192678">
    <property type="component" value="Unassembled WGS sequence"/>
</dbReference>
<evidence type="ECO:0000256" key="2">
    <source>
        <dbReference type="ARBA" id="ARBA00022448"/>
    </source>
</evidence>
<dbReference type="InterPro" id="IPR036259">
    <property type="entry name" value="MFS_trans_sf"/>
</dbReference>
<feature type="transmembrane region" description="Helical" evidence="7">
    <location>
        <begin position="212"/>
        <end position="231"/>
    </location>
</feature>
<comment type="subcellular location">
    <subcellularLocation>
        <location evidence="1">Cell membrane</location>
        <topology evidence="1">Multi-pass membrane protein</topology>
    </subcellularLocation>
</comment>
<keyword evidence="3" id="KW-1003">Cell membrane</keyword>
<feature type="transmembrane region" description="Helical" evidence="7">
    <location>
        <begin position="348"/>
        <end position="369"/>
    </location>
</feature>
<keyword evidence="6 7" id="KW-0472">Membrane</keyword>
<feature type="transmembrane region" description="Helical" evidence="7">
    <location>
        <begin position="284"/>
        <end position="302"/>
    </location>
</feature>
<organism evidence="8 9">
    <name type="scientific">Pedobacter nyackensis</name>
    <dbReference type="NCBI Taxonomy" id="475255"/>
    <lineage>
        <taxon>Bacteria</taxon>
        <taxon>Pseudomonadati</taxon>
        <taxon>Bacteroidota</taxon>
        <taxon>Sphingobacteriia</taxon>
        <taxon>Sphingobacteriales</taxon>
        <taxon>Sphingobacteriaceae</taxon>
        <taxon>Pedobacter</taxon>
    </lineage>
</organism>
<feature type="transmembrane region" description="Helical" evidence="7">
    <location>
        <begin position="251"/>
        <end position="272"/>
    </location>
</feature>
<feature type="transmembrane region" description="Helical" evidence="7">
    <location>
        <begin position="42"/>
        <end position="62"/>
    </location>
</feature>
<evidence type="ECO:0000256" key="1">
    <source>
        <dbReference type="ARBA" id="ARBA00004651"/>
    </source>
</evidence>
<feature type="transmembrane region" description="Helical" evidence="7">
    <location>
        <begin position="135"/>
        <end position="154"/>
    </location>
</feature>
<feature type="transmembrane region" description="Helical" evidence="7">
    <location>
        <begin position="94"/>
        <end position="114"/>
    </location>
</feature>
<dbReference type="PANTHER" id="PTHR23522:SF4">
    <property type="entry name" value="NUCLEOSIDE PERMEASE NUPG-RELATED"/>
    <property type="match status" value="1"/>
</dbReference>
<dbReference type="EMBL" id="FWYB01000006">
    <property type="protein sequence ID" value="SMC95455.1"/>
    <property type="molecule type" value="Genomic_DNA"/>
</dbReference>
<protein>
    <submittedName>
        <fullName evidence="8">MFS transporter, NHS family, xanthosine permease</fullName>
    </submittedName>
</protein>
<evidence type="ECO:0000256" key="4">
    <source>
        <dbReference type="ARBA" id="ARBA00022692"/>
    </source>
</evidence>
<sequence length="461" mass="51934">MNVKLRLTLMSFLQFFVWGAWLITIANYWFGTKQWDGTQFGAIFATMGFASLIMPTLTGIIADKWVNAEVLYGILHILYAGVLFYIPQVESPNSFFWVMLLAMCFYMPTISLSNSISYTTLKSRAFDVIKDFPPIRVWGTIGFIVAMWTTNLTGNKATAYQFYIAGTAALALGIYAFTLPKCPPQKLIEEKKTFAQTLGLEAFKLFANYKMALFFIFSMFLGGALQLTNAYGDVFLDEFKLFPAYADSFVIKYSTIIMSISQVSETLFILAIPFFLKQFGIKKVIVIAMLAWVLRFGFFAFGDPAGNLWMIVMSCIVYGMAFDFFNISGSLFVETSTTPKTRSSAQGMFMMMTNGFGAVFGSLVSGWMIDKYFTKHYSDIQSLATVANTNPENEHLLTFLKNKGISVLSNGDLSRVLDVKDWHDIWLSFTVYALIITIGFAVMFKHKHNSAEEKAIEKLGH</sequence>
<dbReference type="Pfam" id="PF03825">
    <property type="entry name" value="Nuc_H_symport"/>
    <property type="match status" value="1"/>
</dbReference>
<evidence type="ECO:0000256" key="3">
    <source>
        <dbReference type="ARBA" id="ARBA00022475"/>
    </source>
</evidence>
<accession>A0A1W2DD78</accession>
<dbReference type="GO" id="GO:0005886">
    <property type="term" value="C:plasma membrane"/>
    <property type="evidence" value="ECO:0007669"/>
    <property type="project" value="UniProtKB-SubCell"/>
</dbReference>
<dbReference type="AlphaFoldDB" id="A0A1W2DD78"/>
<keyword evidence="4 7" id="KW-0812">Transmembrane</keyword>
<feature type="transmembrane region" description="Helical" evidence="7">
    <location>
        <begin position="12"/>
        <end position="30"/>
    </location>
</feature>
<name>A0A1W2DD78_9SPHI</name>
<dbReference type="InterPro" id="IPR004740">
    <property type="entry name" value="Nuc_H_symport"/>
</dbReference>
<evidence type="ECO:0000313" key="9">
    <source>
        <dbReference type="Proteomes" id="UP000192678"/>
    </source>
</evidence>
<evidence type="ECO:0000256" key="7">
    <source>
        <dbReference type="SAM" id="Phobius"/>
    </source>
</evidence>
<feature type="transmembrane region" description="Helical" evidence="7">
    <location>
        <begin position="160"/>
        <end position="179"/>
    </location>
</feature>
<dbReference type="CDD" id="cd06177">
    <property type="entry name" value="MFS_NHS"/>
    <property type="match status" value="1"/>
</dbReference>